<dbReference type="GO" id="GO:0004794">
    <property type="term" value="F:threonine deaminase activity"/>
    <property type="evidence" value="ECO:0007669"/>
    <property type="project" value="TreeGrafter"/>
</dbReference>
<dbReference type="InterPro" id="IPR001926">
    <property type="entry name" value="TrpB-like_PALP"/>
</dbReference>
<dbReference type="SUPFAM" id="SSF53686">
    <property type="entry name" value="Tryptophan synthase beta subunit-like PLP-dependent enzymes"/>
    <property type="match status" value="1"/>
</dbReference>
<dbReference type="EMBL" id="JACCCV010000002">
    <property type="protein sequence ID" value="NYF53265.1"/>
    <property type="molecule type" value="Genomic_DNA"/>
</dbReference>
<accession>A0A7Y9TBM2</accession>
<evidence type="ECO:0000256" key="2">
    <source>
        <dbReference type="ARBA" id="ARBA00022898"/>
    </source>
</evidence>
<evidence type="ECO:0000313" key="6">
    <source>
        <dbReference type="Proteomes" id="UP000534186"/>
    </source>
</evidence>
<dbReference type="EC" id="4.2.3.1" evidence="5"/>
<dbReference type="InterPro" id="IPR050147">
    <property type="entry name" value="Ser/Thr_Dehydratase"/>
</dbReference>
<dbReference type="GO" id="GO:0006565">
    <property type="term" value="P:L-serine catabolic process"/>
    <property type="evidence" value="ECO:0007669"/>
    <property type="project" value="TreeGrafter"/>
</dbReference>
<comment type="cofactor">
    <cofactor evidence="1">
        <name>pyridoxal 5'-phosphate</name>
        <dbReference type="ChEBI" id="CHEBI:597326"/>
    </cofactor>
</comment>
<evidence type="ECO:0000259" key="4">
    <source>
        <dbReference type="Pfam" id="PF00291"/>
    </source>
</evidence>
<reference evidence="5 6" key="1">
    <citation type="submission" date="2020-07" db="EMBL/GenBank/DDBJ databases">
        <title>Genomic Encyclopedia of Type Strains, Phase IV (KMG-V): Genome sequencing to study the core and pangenomes of soil and plant-associated prokaryotes.</title>
        <authorList>
            <person name="Whitman W."/>
        </authorList>
    </citation>
    <scope>NUCLEOTIDE SEQUENCE [LARGE SCALE GENOMIC DNA]</scope>
    <source>
        <strain evidence="5 6">M8UP30</strain>
    </source>
</reference>
<protein>
    <submittedName>
        <fullName evidence="5">Threonine synthase</fullName>
        <ecNumber evidence="5">4.2.3.1</ecNumber>
    </submittedName>
</protein>
<keyword evidence="2" id="KW-0663">Pyridoxal phosphate</keyword>
<dbReference type="GO" id="GO:0004795">
    <property type="term" value="F:threonine synthase activity"/>
    <property type="evidence" value="ECO:0007669"/>
    <property type="project" value="UniProtKB-EC"/>
</dbReference>
<organism evidence="5 6">
    <name type="scientific">Tunturiibacter lichenicola</name>
    <dbReference type="NCBI Taxonomy" id="2051959"/>
    <lineage>
        <taxon>Bacteria</taxon>
        <taxon>Pseudomonadati</taxon>
        <taxon>Acidobacteriota</taxon>
        <taxon>Terriglobia</taxon>
        <taxon>Terriglobales</taxon>
        <taxon>Acidobacteriaceae</taxon>
        <taxon>Tunturiibacter</taxon>
    </lineage>
</organism>
<dbReference type="Proteomes" id="UP000534186">
    <property type="component" value="Unassembled WGS sequence"/>
</dbReference>
<sequence length="424" mass="45494">MAVIVSLECSRCHHHLSAETPQTLCPLCAGSLYVRYDMDKLRQTAKREDIAARAAASPASLGMWRYSSVLPDVTPVTLGEGWTPMLHSKRYPGLYIKEEGANPTGTFKARGLSLAVTMAKHYGLQHLAVPSAGNAAGALAAYAAAADIKAHIFMPQDVPFANYLEGIVYGADVTMVDGLISDCARLVAENIKAQRDANTPANQVWFDISTLKEPFRVEGKKTMGYELVEQLGWTYPDAVFYPTGGGVGLIGMWKAFDEMEQLGWVEKGSKRPKMYALQASGCAPVAKAFAENKPASDFFENAATFAAGLRVPKPYGDAIILDIVRQSGGASLAFSDEQILASILDWAKHEGIFLSPEGAAATAAYDALLATGDLKATDKVVLFNTGAGLKYTDMTAEAMHLKRPSEKKAHLPSSMPVGGIITPQ</sequence>
<keyword evidence="3 5" id="KW-0456">Lyase</keyword>
<dbReference type="GO" id="GO:0006567">
    <property type="term" value="P:L-threonine catabolic process"/>
    <property type="evidence" value="ECO:0007669"/>
    <property type="project" value="TreeGrafter"/>
</dbReference>
<dbReference type="GO" id="GO:0009097">
    <property type="term" value="P:isoleucine biosynthetic process"/>
    <property type="evidence" value="ECO:0007669"/>
    <property type="project" value="TreeGrafter"/>
</dbReference>
<gene>
    <name evidence="5" type="ORF">HDF12_003664</name>
</gene>
<name>A0A7Y9TBM2_9BACT</name>
<dbReference type="PANTHER" id="PTHR48078:SF6">
    <property type="entry name" value="L-THREONINE DEHYDRATASE CATABOLIC TDCB"/>
    <property type="match status" value="1"/>
</dbReference>
<proteinExistence type="predicted"/>
<comment type="caution">
    <text evidence="5">The sequence shown here is derived from an EMBL/GenBank/DDBJ whole genome shotgun (WGS) entry which is preliminary data.</text>
</comment>
<feature type="domain" description="Tryptophan synthase beta chain-like PALP" evidence="4">
    <location>
        <begin position="76"/>
        <end position="386"/>
    </location>
</feature>
<dbReference type="InterPro" id="IPR036052">
    <property type="entry name" value="TrpB-like_PALP_sf"/>
</dbReference>
<evidence type="ECO:0000256" key="3">
    <source>
        <dbReference type="ARBA" id="ARBA00023239"/>
    </source>
</evidence>
<evidence type="ECO:0000256" key="1">
    <source>
        <dbReference type="ARBA" id="ARBA00001933"/>
    </source>
</evidence>
<dbReference type="NCBIfam" id="NF006050">
    <property type="entry name" value="PRK08197.1"/>
    <property type="match status" value="1"/>
</dbReference>
<dbReference type="GO" id="GO:0003941">
    <property type="term" value="F:L-serine ammonia-lyase activity"/>
    <property type="evidence" value="ECO:0007669"/>
    <property type="project" value="TreeGrafter"/>
</dbReference>
<dbReference type="PANTHER" id="PTHR48078">
    <property type="entry name" value="THREONINE DEHYDRATASE, MITOCHONDRIAL-RELATED"/>
    <property type="match status" value="1"/>
</dbReference>
<dbReference type="Pfam" id="PF00291">
    <property type="entry name" value="PALP"/>
    <property type="match status" value="1"/>
</dbReference>
<evidence type="ECO:0000313" key="5">
    <source>
        <dbReference type="EMBL" id="NYF53265.1"/>
    </source>
</evidence>
<dbReference type="Gene3D" id="3.40.50.1100">
    <property type="match status" value="2"/>
</dbReference>
<dbReference type="AlphaFoldDB" id="A0A7Y9TBM2"/>